<evidence type="ECO:0000313" key="2">
    <source>
        <dbReference type="EMBL" id="OGW99099.1"/>
    </source>
</evidence>
<comment type="caution">
    <text evidence="2">The sequence shown here is derived from an EMBL/GenBank/DDBJ whole genome shotgun (WGS) entry which is preliminary data.</text>
</comment>
<dbReference type="EMBL" id="MHFR01000015">
    <property type="protein sequence ID" value="OGW99099.1"/>
    <property type="molecule type" value="Genomic_DNA"/>
</dbReference>
<dbReference type="Pfam" id="PF10091">
    <property type="entry name" value="Glycoamylase"/>
    <property type="match status" value="1"/>
</dbReference>
<reference evidence="2 3" key="1">
    <citation type="journal article" date="2016" name="Nat. Commun.">
        <title>Thousands of microbial genomes shed light on interconnected biogeochemical processes in an aquifer system.</title>
        <authorList>
            <person name="Anantharaman K."/>
            <person name="Brown C.T."/>
            <person name="Hug L.A."/>
            <person name="Sharon I."/>
            <person name="Castelle C.J."/>
            <person name="Probst A.J."/>
            <person name="Thomas B.C."/>
            <person name="Singh A."/>
            <person name="Wilkins M.J."/>
            <person name="Karaoz U."/>
            <person name="Brodie E.L."/>
            <person name="Williams K.H."/>
            <person name="Hubbard S.S."/>
            <person name="Banfield J.F."/>
        </authorList>
    </citation>
    <scope>NUCLEOTIDE SEQUENCE [LARGE SCALE GENOMIC DNA]</scope>
</reference>
<feature type="domain" description="Glycoamylase-like" evidence="1">
    <location>
        <begin position="174"/>
        <end position="384"/>
    </location>
</feature>
<sequence length="405" mass="45868">MSSPANGFDLSEEDRTLLKKIEKDSIQYFIKETNPTTGLTKDSSRAGAPASIAATGFALASFAIAANHGWISNQEASEKIKKTLATIKKKKCGKKGFYYHFLDPETGQRTWNSEVSSIDTALFIANALLAATYFEQSGLSKQIYSLYNQIDWPWMLNGKEFFCHGWKPQDGFLPYYWDMYAEHLILQALALGSSTNPVPASVWKAWRRESELYNGKKIIYSYTGSLFTYQYSHAFIDFRNLEDQNINYFSNSKLATIANWEFSSANQSQYKTYEGAWGLSASLGPDGYKPYGAMPGNAMHDGTIAVYAPISSIIFTPEESISVIKKIYKTQSPNLYGPYGFRDSYNLDSNWFANEYLGIDQGIIVLMLENFLNDGAIWKRFMKLPLTQRWIKLANLKRQENNSAE</sequence>
<evidence type="ECO:0000259" key="1">
    <source>
        <dbReference type="Pfam" id="PF10091"/>
    </source>
</evidence>
<dbReference type="InterPro" id="IPR019282">
    <property type="entry name" value="Glycoamylase-like_cons_dom"/>
</dbReference>
<dbReference type="Gene3D" id="1.50.10.140">
    <property type="match status" value="1"/>
</dbReference>
<dbReference type="AlphaFoldDB" id="A0A1G1L2K0"/>
<organism evidence="2 3">
    <name type="scientific">Candidatus Danuiimicrobium aquiferis</name>
    <dbReference type="NCBI Taxonomy" id="1801832"/>
    <lineage>
        <taxon>Bacteria</taxon>
        <taxon>Pseudomonadati</taxon>
        <taxon>Candidatus Omnitrophota</taxon>
        <taxon>Candidatus Danuiimicrobium</taxon>
    </lineage>
</organism>
<name>A0A1G1L2K0_9BACT</name>
<dbReference type="Proteomes" id="UP000178187">
    <property type="component" value="Unassembled WGS sequence"/>
</dbReference>
<gene>
    <name evidence="2" type="ORF">A3G33_05580</name>
</gene>
<evidence type="ECO:0000313" key="3">
    <source>
        <dbReference type="Proteomes" id="UP000178187"/>
    </source>
</evidence>
<proteinExistence type="predicted"/>
<accession>A0A1G1L2K0</accession>
<protein>
    <recommendedName>
        <fullName evidence="1">Glycoamylase-like domain-containing protein</fullName>
    </recommendedName>
</protein>